<evidence type="ECO:0000256" key="1">
    <source>
        <dbReference type="SAM" id="Phobius"/>
    </source>
</evidence>
<evidence type="ECO:0000313" key="4">
    <source>
        <dbReference type="Proteomes" id="UP001388259"/>
    </source>
</evidence>
<organism evidence="2 4">
    <name type="scientific">Aequorivita flava</name>
    <dbReference type="NCBI Taxonomy" id="3114371"/>
    <lineage>
        <taxon>Bacteria</taxon>
        <taxon>Pseudomonadati</taxon>
        <taxon>Bacteroidota</taxon>
        <taxon>Flavobacteriia</taxon>
        <taxon>Flavobacteriales</taxon>
        <taxon>Flavobacteriaceae</taxon>
        <taxon>Aequorivita</taxon>
    </lineage>
</organism>
<dbReference type="EMBL" id="JBANCF010000005">
    <property type="protein sequence ID" value="MEM0573418.1"/>
    <property type="molecule type" value="Genomic_DNA"/>
</dbReference>
<keyword evidence="1" id="KW-0472">Membrane</keyword>
<dbReference type="RefSeq" id="WP_342687335.1">
    <property type="nucleotide sequence ID" value="NZ_JAZBJM010000005.1"/>
</dbReference>
<evidence type="ECO:0000313" key="2">
    <source>
        <dbReference type="EMBL" id="MEM0518466.1"/>
    </source>
</evidence>
<protein>
    <submittedName>
        <fullName evidence="2">Uncharacterized protein</fullName>
    </submittedName>
</protein>
<keyword evidence="5" id="KW-1185">Reference proteome</keyword>
<feature type="transmembrane region" description="Helical" evidence="1">
    <location>
        <begin position="12"/>
        <end position="34"/>
    </location>
</feature>
<dbReference type="EMBL" id="JAZBJM010000005">
    <property type="protein sequence ID" value="MEM0518466.1"/>
    <property type="molecule type" value="Genomic_DNA"/>
</dbReference>
<evidence type="ECO:0000313" key="3">
    <source>
        <dbReference type="EMBL" id="MEM0573418.1"/>
    </source>
</evidence>
<name>A0AB35YUL6_9FLAO</name>
<reference evidence="2 5" key="1">
    <citation type="submission" date="2024-01" db="EMBL/GenBank/DDBJ databases">
        <title>Aequorivita flavus sp. nov., isolated from deep-sea sediment.</title>
        <authorList>
            <person name="Chen X."/>
        </authorList>
    </citation>
    <scope>NUCLEOTIDE SEQUENCE</scope>
    <source>
        <strain evidence="2">MCCC 1A16923</strain>
        <strain evidence="3 5">MCCC 1A16935</strain>
    </source>
</reference>
<gene>
    <name evidence="3" type="ORF">VZD24_07830</name>
    <name evidence="2" type="ORF">VZD85_08905</name>
</gene>
<proteinExistence type="predicted"/>
<dbReference type="Proteomes" id="UP001390963">
    <property type="component" value="Unassembled WGS sequence"/>
</dbReference>
<feature type="transmembrane region" description="Helical" evidence="1">
    <location>
        <begin position="179"/>
        <end position="212"/>
    </location>
</feature>
<dbReference type="AlphaFoldDB" id="A0AB35YUL6"/>
<comment type="caution">
    <text evidence="2">The sequence shown here is derived from an EMBL/GenBank/DDBJ whole genome shotgun (WGS) entry which is preliminary data.</text>
</comment>
<evidence type="ECO:0000313" key="5">
    <source>
        <dbReference type="Proteomes" id="UP001390963"/>
    </source>
</evidence>
<keyword evidence="1" id="KW-0812">Transmembrane</keyword>
<keyword evidence="1" id="KW-1133">Transmembrane helix</keyword>
<sequence length="215" mass="24997">MSKINEEICCFLPQFFVGVSFFIFRFCGQSVYFVKLVKNNFMAFSEDIKSDFQFLDDIILEIGSTKGKGLTINNIFERFYGHSPVTHPDTILNFGRQYPSLANTTLSIDEFFDKGEALDYEFSKLEQALLYLESEKILYKITGNTYELTYFGITRLSKTFVDDYIESENLKTLEKRKTYITLTISIITFLLGLGLKSFIMFCISTFQSLFFILFH</sequence>
<accession>A0AB35YUL6</accession>
<dbReference type="Proteomes" id="UP001388259">
    <property type="component" value="Unassembled WGS sequence"/>
</dbReference>